<evidence type="ECO:0000313" key="12">
    <source>
        <dbReference type="Proteomes" id="UP000252147"/>
    </source>
</evidence>
<evidence type="ECO:0000259" key="10">
    <source>
        <dbReference type="SMART" id="SM00846"/>
    </source>
</evidence>
<dbReference type="Proteomes" id="UP000252147">
    <property type="component" value="Unassembled WGS sequence"/>
</dbReference>
<comment type="similarity">
    <text evidence="1 8">Belongs to the glyceraldehyde-3-phosphate dehydrogenase family.</text>
</comment>
<dbReference type="CDD" id="cd18126">
    <property type="entry name" value="GAPDH_I_C"/>
    <property type="match status" value="1"/>
</dbReference>
<evidence type="ECO:0000256" key="3">
    <source>
        <dbReference type="ARBA" id="ARBA00023002"/>
    </source>
</evidence>
<sequence length="339" mass="36923">MKVGLNGFGRIGRNILRAYLERGDSKFEIVAINDLADTTTNAHLLKYDSVHGTLDYDISSSEDSISVGNQTFKCFSERNPEDLPWKELGVDVVFECTGIFTTREKASLHLKAGASKVIISAPGKDVDRTVVFGVNHEELASNDAIISNASCTTNCLAPLAKVINDNFVITNGLVNTIHAYTNDQSLLDVYHSDLLRARAAGQSMIPTKTGAATAVGEVIPELNGKLNGLAVRVPVANVSLLDFTFNTEKDFTVEELNAVLEEASLNELSGVLDVNSVPLVSTDFKGNTNSSVYDKLHTQKIDKNTKILAWYDNEWGFSNRMLDLTSYVVENLATQDIAA</sequence>
<comment type="caution">
    <text evidence="11">The sequence shown here is derived from an EMBL/GenBank/DDBJ whole genome shotgun (WGS) entry which is preliminary data.</text>
</comment>
<dbReference type="CDD" id="cd05214">
    <property type="entry name" value="GAPDH_I_N"/>
    <property type="match status" value="1"/>
</dbReference>
<dbReference type="Gene3D" id="3.40.50.720">
    <property type="entry name" value="NAD(P)-binding Rossmann-like Domain"/>
    <property type="match status" value="1"/>
</dbReference>
<feature type="binding site" evidence="5">
    <location>
        <position position="181"/>
    </location>
    <ligand>
        <name>D-glyceraldehyde 3-phosphate</name>
        <dbReference type="ChEBI" id="CHEBI:59776"/>
    </ligand>
</feature>
<dbReference type="InterPro" id="IPR020828">
    <property type="entry name" value="GlycerAld_3-P_DH_NAD(P)-bd"/>
</dbReference>
<dbReference type="SMART" id="SM00846">
    <property type="entry name" value="Gp_dh_N"/>
    <property type="match status" value="1"/>
</dbReference>
<evidence type="ECO:0000256" key="7">
    <source>
        <dbReference type="PIRSR" id="PIRSR000149-4"/>
    </source>
</evidence>
<feature type="binding site" evidence="5">
    <location>
        <position position="232"/>
    </location>
    <ligand>
        <name>D-glyceraldehyde 3-phosphate</name>
        <dbReference type="ChEBI" id="CHEBI:59776"/>
    </ligand>
</feature>
<dbReference type="NCBIfam" id="TIGR01534">
    <property type="entry name" value="GAPDH-I"/>
    <property type="match status" value="1"/>
</dbReference>
<reference evidence="11 12" key="1">
    <citation type="journal article" date="2018" name="Microbiome">
        <title>Fine metagenomic profile of the Mediterranean stratified and mixed water columns revealed by assembly and recruitment.</title>
        <authorList>
            <person name="Haro-Moreno J.M."/>
            <person name="Lopez-Perez M."/>
            <person name="De La Torre J.R."/>
            <person name="Picazo A."/>
            <person name="Camacho A."/>
            <person name="Rodriguez-Valera F."/>
        </authorList>
    </citation>
    <scope>NUCLEOTIDE SEQUENCE [LARGE SCALE GENOMIC DNA]</scope>
    <source>
        <strain evidence="11">MED-G83</strain>
    </source>
</reference>
<dbReference type="PRINTS" id="PR00078">
    <property type="entry name" value="G3PDHDRGNASE"/>
</dbReference>
<evidence type="ECO:0000256" key="1">
    <source>
        <dbReference type="ARBA" id="ARBA00007406"/>
    </source>
</evidence>
<gene>
    <name evidence="11" type="primary">gap</name>
    <name evidence="11" type="ORF">DBW97_02700</name>
</gene>
<feature type="binding site" evidence="6">
    <location>
        <position position="34"/>
    </location>
    <ligand>
        <name>NAD(+)</name>
        <dbReference type="ChEBI" id="CHEBI:57540"/>
    </ligand>
</feature>
<proteinExistence type="inferred from homology"/>
<dbReference type="EMBL" id="QOPD01000003">
    <property type="protein sequence ID" value="RCL38429.1"/>
    <property type="molecule type" value="Genomic_DNA"/>
</dbReference>
<dbReference type="FunFam" id="3.40.50.720:FF:000001">
    <property type="entry name" value="Glyceraldehyde-3-phosphate dehydrogenase"/>
    <property type="match status" value="1"/>
</dbReference>
<evidence type="ECO:0000256" key="5">
    <source>
        <dbReference type="PIRSR" id="PIRSR000149-2"/>
    </source>
</evidence>
<dbReference type="Pfam" id="PF00044">
    <property type="entry name" value="Gp_dh_N"/>
    <property type="match status" value="1"/>
</dbReference>
<dbReference type="InterPro" id="IPR020829">
    <property type="entry name" value="GlycerAld_3-P_DH_cat"/>
</dbReference>
<name>A0A368BM86_9GAMM</name>
<keyword evidence="6" id="KW-0520">NAD</keyword>
<feature type="binding site" evidence="6">
    <location>
        <position position="78"/>
    </location>
    <ligand>
        <name>NAD(+)</name>
        <dbReference type="ChEBI" id="CHEBI:57540"/>
    </ligand>
</feature>
<evidence type="ECO:0000256" key="2">
    <source>
        <dbReference type="ARBA" id="ARBA00011881"/>
    </source>
</evidence>
<comment type="subunit">
    <text evidence="2">Homotetramer.</text>
</comment>
<dbReference type="InterPro" id="IPR020831">
    <property type="entry name" value="GlycerAld/Erythrose_P_DH"/>
</dbReference>
<protein>
    <recommendedName>
        <fullName evidence="9">Glyceraldehyde-3-phosphate dehydrogenase</fullName>
        <ecNumber evidence="9">1.2.1.-</ecNumber>
    </recommendedName>
</protein>
<dbReference type="InterPro" id="IPR006424">
    <property type="entry name" value="Glyceraldehyde-3-P_DH_1"/>
</dbReference>
<dbReference type="SUPFAM" id="SSF51735">
    <property type="entry name" value="NAD(P)-binding Rossmann-fold domains"/>
    <property type="match status" value="1"/>
</dbReference>
<keyword evidence="6" id="KW-0547">Nucleotide-binding</keyword>
<feature type="binding site" evidence="5">
    <location>
        <begin position="209"/>
        <end position="210"/>
    </location>
    <ligand>
        <name>D-glyceraldehyde 3-phosphate</name>
        <dbReference type="ChEBI" id="CHEBI:59776"/>
    </ligand>
</feature>
<dbReference type="PIRSF" id="PIRSF000149">
    <property type="entry name" value="GAP_DH"/>
    <property type="match status" value="1"/>
</dbReference>
<feature type="binding site" evidence="6">
    <location>
        <position position="120"/>
    </location>
    <ligand>
        <name>NAD(+)</name>
        <dbReference type="ChEBI" id="CHEBI:57540"/>
    </ligand>
</feature>
<feature type="binding site" evidence="5">
    <location>
        <begin position="150"/>
        <end position="152"/>
    </location>
    <ligand>
        <name>D-glyceraldehyde 3-phosphate</name>
        <dbReference type="ChEBI" id="CHEBI:59776"/>
    </ligand>
</feature>
<dbReference type="SUPFAM" id="SSF55347">
    <property type="entry name" value="Glyceraldehyde-3-phosphate dehydrogenase-like, C-terminal domain"/>
    <property type="match status" value="1"/>
</dbReference>
<evidence type="ECO:0000256" key="9">
    <source>
        <dbReference type="RuleBase" id="RU361160"/>
    </source>
</evidence>
<dbReference type="GO" id="GO:0016620">
    <property type="term" value="F:oxidoreductase activity, acting on the aldehyde or oxo group of donors, NAD or NADP as acceptor"/>
    <property type="evidence" value="ECO:0007669"/>
    <property type="project" value="InterPro"/>
</dbReference>
<dbReference type="GO" id="GO:0051287">
    <property type="term" value="F:NAD binding"/>
    <property type="evidence" value="ECO:0007669"/>
    <property type="project" value="InterPro"/>
</dbReference>
<keyword evidence="3 9" id="KW-0560">Oxidoreductase</keyword>
<dbReference type="GO" id="GO:0006006">
    <property type="term" value="P:glucose metabolic process"/>
    <property type="evidence" value="ECO:0007669"/>
    <property type="project" value="InterPro"/>
</dbReference>
<evidence type="ECO:0000256" key="8">
    <source>
        <dbReference type="RuleBase" id="RU000397"/>
    </source>
</evidence>
<evidence type="ECO:0000256" key="4">
    <source>
        <dbReference type="PIRSR" id="PIRSR000149-1"/>
    </source>
</evidence>
<dbReference type="FunFam" id="3.30.360.10:FF:000002">
    <property type="entry name" value="Glyceraldehyde-3-phosphate dehydrogenase"/>
    <property type="match status" value="1"/>
</dbReference>
<feature type="site" description="Activates thiol group during catalysis" evidence="7">
    <location>
        <position position="178"/>
    </location>
</feature>
<organism evidence="11 12">
    <name type="scientific">SAR86 cluster bacterium</name>
    <dbReference type="NCBI Taxonomy" id="2030880"/>
    <lineage>
        <taxon>Bacteria</taxon>
        <taxon>Pseudomonadati</taxon>
        <taxon>Pseudomonadota</taxon>
        <taxon>Gammaproteobacteria</taxon>
        <taxon>SAR86 cluster</taxon>
    </lineage>
</organism>
<dbReference type="EC" id="1.2.1.-" evidence="9"/>
<accession>A0A368BM86</accession>
<dbReference type="InterPro" id="IPR036291">
    <property type="entry name" value="NAD(P)-bd_dom_sf"/>
</dbReference>
<dbReference type="Pfam" id="PF02800">
    <property type="entry name" value="Gp_dh_C"/>
    <property type="match status" value="1"/>
</dbReference>
<dbReference type="GO" id="GO:0050661">
    <property type="term" value="F:NADP binding"/>
    <property type="evidence" value="ECO:0007669"/>
    <property type="project" value="InterPro"/>
</dbReference>
<dbReference type="PROSITE" id="PS00071">
    <property type="entry name" value="GAPDH"/>
    <property type="match status" value="1"/>
</dbReference>
<evidence type="ECO:0000313" key="11">
    <source>
        <dbReference type="EMBL" id="RCL38429.1"/>
    </source>
</evidence>
<evidence type="ECO:0000256" key="6">
    <source>
        <dbReference type="PIRSR" id="PIRSR000149-3"/>
    </source>
</evidence>
<feature type="binding site" evidence="6">
    <location>
        <begin position="10"/>
        <end position="11"/>
    </location>
    <ligand>
        <name>NAD(+)</name>
        <dbReference type="ChEBI" id="CHEBI:57540"/>
    </ligand>
</feature>
<feature type="active site" description="Nucleophile" evidence="4">
    <location>
        <position position="151"/>
    </location>
</feature>
<dbReference type="AlphaFoldDB" id="A0A368BM86"/>
<feature type="domain" description="Glyceraldehyde 3-phosphate dehydrogenase NAD(P) binding" evidence="10">
    <location>
        <begin position="1"/>
        <end position="151"/>
    </location>
</feature>
<dbReference type="InterPro" id="IPR020830">
    <property type="entry name" value="GlycerAld_3-P_DH_AS"/>
</dbReference>
<feature type="binding site" evidence="6">
    <location>
        <position position="313"/>
    </location>
    <ligand>
        <name>NAD(+)</name>
        <dbReference type="ChEBI" id="CHEBI:57540"/>
    </ligand>
</feature>
<dbReference type="PANTHER" id="PTHR43148">
    <property type="entry name" value="GLYCERALDEHYDE-3-PHOSPHATE DEHYDROGENASE 2"/>
    <property type="match status" value="1"/>
</dbReference>
<dbReference type="Gene3D" id="3.30.360.10">
    <property type="entry name" value="Dihydrodipicolinate Reductase, domain 2"/>
    <property type="match status" value="1"/>
</dbReference>